<evidence type="ECO:0000256" key="1">
    <source>
        <dbReference type="SAM" id="Phobius"/>
    </source>
</evidence>
<dbReference type="SUPFAM" id="SSF81324">
    <property type="entry name" value="Voltage-gated potassium channels"/>
    <property type="match status" value="1"/>
</dbReference>
<keyword evidence="1" id="KW-0812">Transmembrane</keyword>
<keyword evidence="3" id="KW-0406">Ion transport</keyword>
<protein>
    <submittedName>
        <fullName evidence="3">Two pore domain potassium channel family protein</fullName>
    </submittedName>
</protein>
<dbReference type="InterPro" id="IPR013099">
    <property type="entry name" value="K_chnl_dom"/>
</dbReference>
<keyword evidence="1" id="KW-0472">Membrane</keyword>
<reference evidence="3 4" key="1">
    <citation type="submission" date="2018-07" db="EMBL/GenBank/DDBJ databases">
        <title>Marsedoiliclastica nanhaica gen. nov. sp. nov., a novel marine hydrocarbonoclastic bacterium isolated from an in-situ enriched hydrocarbon-degrading consortium in deep-sea sediment.</title>
        <authorList>
            <person name="Dong C."/>
            <person name="Ma T."/>
            <person name="Liu R."/>
            <person name="Shao Z."/>
        </authorList>
    </citation>
    <scope>NUCLEOTIDE SEQUENCE [LARGE SCALE GENOMIC DNA]</scope>
    <source>
        <strain evidence="4">soil36-7</strain>
    </source>
</reference>
<keyword evidence="1" id="KW-1133">Transmembrane helix</keyword>
<dbReference type="AlphaFoldDB" id="A0A4P7XDM9"/>
<dbReference type="InterPro" id="IPR050721">
    <property type="entry name" value="Trk_Ktr_HKT_K-transport"/>
</dbReference>
<gene>
    <name evidence="3" type="ORF">soil367_03110</name>
</gene>
<dbReference type="KEGG" id="hmi:soil367_03110"/>
<dbReference type="Proteomes" id="UP000298049">
    <property type="component" value="Chromosome"/>
</dbReference>
<dbReference type="Gene3D" id="1.10.287.70">
    <property type="match status" value="1"/>
</dbReference>
<sequence>MLNRKSNLMIGDGHVGELPASRVVKGRIRRLLAILLFAVLLHMGLMVVLEGLPLLDAVWLSLTTLMTVGYGDITPVTLAGRLATILLIYVGAITIVALIVSDYVEFRFYRRERIRTGQWRFPMKNHIVFINAPQDGSVQYFSRVIRQLRATDEYRSTPVQILTSRFPQGLPRGLSDLGVTQYQGTGDNPEDLKSVYAADARHIIVLAYDEADPISDSLTFDIVHRLSEFQLASRVVVECVRDDNRERFGRLKVGSVLRPVRTYPEILVRALVAPGSEKVLEDLFNQENDHAHRYTVALKGLTWSDIVCALIRADYGTALAYISEDREVVCHPPANEEVTGIGLIVLVRTGTPPTDADMEQALELYRGFIRKWHGTEEKAPIAEISR</sequence>
<name>A0A4P7XDM9_9ALTE</name>
<dbReference type="RefSeq" id="WP_136546793.1">
    <property type="nucleotide sequence ID" value="NZ_CP031093.1"/>
</dbReference>
<feature type="transmembrane region" description="Helical" evidence="1">
    <location>
        <begin position="82"/>
        <end position="104"/>
    </location>
</feature>
<dbReference type="GO" id="GO:0034220">
    <property type="term" value="P:monoatomic ion transmembrane transport"/>
    <property type="evidence" value="ECO:0007669"/>
    <property type="project" value="UniProtKB-KW"/>
</dbReference>
<dbReference type="PANTHER" id="PTHR43833">
    <property type="entry name" value="POTASSIUM CHANNEL PROTEIN 2-RELATED-RELATED"/>
    <property type="match status" value="1"/>
</dbReference>
<dbReference type="EMBL" id="CP031093">
    <property type="protein sequence ID" value="QCF25009.1"/>
    <property type="molecule type" value="Genomic_DNA"/>
</dbReference>
<keyword evidence="4" id="KW-1185">Reference proteome</keyword>
<dbReference type="Gene3D" id="3.40.50.720">
    <property type="entry name" value="NAD(P)-binding Rossmann-like Domain"/>
    <property type="match status" value="1"/>
</dbReference>
<proteinExistence type="predicted"/>
<organism evidence="3 4">
    <name type="scientific">Hydrocarboniclastica marina</name>
    <dbReference type="NCBI Taxonomy" id="2259620"/>
    <lineage>
        <taxon>Bacteria</taxon>
        <taxon>Pseudomonadati</taxon>
        <taxon>Pseudomonadota</taxon>
        <taxon>Gammaproteobacteria</taxon>
        <taxon>Alteromonadales</taxon>
        <taxon>Alteromonadaceae</taxon>
        <taxon>Hydrocarboniclastica</taxon>
    </lineage>
</organism>
<feature type="domain" description="Potassium channel" evidence="2">
    <location>
        <begin position="35"/>
        <end position="99"/>
    </location>
</feature>
<keyword evidence="3" id="KW-0813">Transport</keyword>
<dbReference type="Pfam" id="PF07885">
    <property type="entry name" value="Ion_trans_2"/>
    <property type="match status" value="1"/>
</dbReference>
<evidence type="ECO:0000313" key="3">
    <source>
        <dbReference type="EMBL" id="QCF25009.1"/>
    </source>
</evidence>
<dbReference type="PANTHER" id="PTHR43833:SF9">
    <property type="entry name" value="POTASSIUM CHANNEL PROTEIN YUGO-RELATED"/>
    <property type="match status" value="1"/>
</dbReference>
<keyword evidence="3" id="KW-0407">Ion channel</keyword>
<accession>A0A4P7XDM9</accession>
<dbReference type="OrthoDB" id="9813518at2"/>
<evidence type="ECO:0000259" key="2">
    <source>
        <dbReference type="Pfam" id="PF07885"/>
    </source>
</evidence>
<feature type="transmembrane region" description="Helical" evidence="1">
    <location>
        <begin position="31"/>
        <end position="62"/>
    </location>
</feature>
<evidence type="ECO:0000313" key="4">
    <source>
        <dbReference type="Proteomes" id="UP000298049"/>
    </source>
</evidence>